<keyword evidence="3" id="KW-1185">Reference proteome</keyword>
<accession>A0A2G5D7J1</accession>
<evidence type="ECO:0000313" key="2">
    <source>
        <dbReference type="EMBL" id="PIA39478.1"/>
    </source>
</evidence>
<dbReference type="EMBL" id="KZ305043">
    <property type="protein sequence ID" value="PIA39478.1"/>
    <property type="molecule type" value="Genomic_DNA"/>
</dbReference>
<organism evidence="2 3">
    <name type="scientific">Aquilegia coerulea</name>
    <name type="common">Rocky mountain columbine</name>
    <dbReference type="NCBI Taxonomy" id="218851"/>
    <lineage>
        <taxon>Eukaryota</taxon>
        <taxon>Viridiplantae</taxon>
        <taxon>Streptophyta</taxon>
        <taxon>Embryophyta</taxon>
        <taxon>Tracheophyta</taxon>
        <taxon>Spermatophyta</taxon>
        <taxon>Magnoliopsida</taxon>
        <taxon>Ranunculales</taxon>
        <taxon>Ranunculaceae</taxon>
        <taxon>Thalictroideae</taxon>
        <taxon>Aquilegia</taxon>
    </lineage>
</organism>
<proteinExistence type="predicted"/>
<feature type="signal peptide" evidence="1">
    <location>
        <begin position="1"/>
        <end position="18"/>
    </location>
</feature>
<protein>
    <recommendedName>
        <fullName evidence="4">FBD domain-containing protein</fullName>
    </recommendedName>
</protein>
<keyword evidence="1" id="KW-0732">Signal</keyword>
<evidence type="ECO:0000256" key="1">
    <source>
        <dbReference type="SAM" id="SignalP"/>
    </source>
</evidence>
<dbReference type="Proteomes" id="UP000230069">
    <property type="component" value="Unassembled WGS sequence"/>
</dbReference>
<feature type="chain" id="PRO_5013639981" description="FBD domain-containing protein" evidence="1">
    <location>
        <begin position="19"/>
        <end position="226"/>
    </location>
</feature>
<gene>
    <name evidence="2" type="ORF">AQUCO_02600136v1</name>
</gene>
<dbReference type="InParanoid" id="A0A2G5D7J1"/>
<evidence type="ECO:0000313" key="3">
    <source>
        <dbReference type="Proteomes" id="UP000230069"/>
    </source>
</evidence>
<reference evidence="2 3" key="1">
    <citation type="submission" date="2017-09" db="EMBL/GenBank/DDBJ databases">
        <title>WGS assembly of Aquilegia coerulea Goldsmith.</title>
        <authorList>
            <person name="Hodges S."/>
            <person name="Kramer E."/>
            <person name="Nordborg M."/>
            <person name="Tomkins J."/>
            <person name="Borevitz J."/>
            <person name="Derieg N."/>
            <person name="Yan J."/>
            <person name="Mihaltcheva S."/>
            <person name="Hayes R.D."/>
            <person name="Rokhsar D."/>
        </authorList>
    </citation>
    <scope>NUCLEOTIDE SEQUENCE [LARGE SCALE GENOMIC DNA]</scope>
    <source>
        <strain evidence="3">cv. Goldsmith</strain>
    </source>
</reference>
<evidence type="ECO:0008006" key="4">
    <source>
        <dbReference type="Google" id="ProtNLM"/>
    </source>
</evidence>
<sequence>MPNLLNLSCLTTLILTNCEVLRPFLQTGPFTIVGPNLQSLSINQSSTWGCLLELNLKTPLLRILDLSCCVNQRYNFPEPLKCLYEVTVTLRLTRFKEDDSVCFFTKPLPNRDLSLFQLLQGISNVTLLTIATSGLKICPKLLEMTKGITFHKLTELDVEAGKGNPDEMLFIENLVRSASNIKKVSVTVTDYSDEVKCLGYKIRKIAPKPVELSVSTKIPPKRINFF</sequence>
<dbReference type="AlphaFoldDB" id="A0A2G5D7J1"/>
<name>A0A2G5D7J1_AQUCA</name>